<sequence>MNFGFENKIYLILLLIVPFVIYYGYKTLEYINKNRKIIIIAARSIAIVCIVLALTGTSLYLTSKNTSTIFLIDSSQSVYGSEKEFNEFVTKAIEIKPSKDKIGVVSFGEKPKVETFISRDGKFSKVSSELNKEYTNIESAINYAISLFPNNTKKRIVLLSDGSENDGKALNLIPTLKEKGIDLKVYKANKKEINDTSIDKITVSEKVSIGQNFDVNLKIKSNVNTKGTITLYSGNNVVGKQEVNVNKGDNNFVFKDKAESSGFKNYRASIECDGDGEVRNNEASAYTEVIGKPNILVLEDRSGESDEFINILNSLQIPYKKMDASVAPETIDKLTEFKAVVTCNVSVDNMSKGFVDSIESYVKDFGGGYIALGGDNSYALGGYMETPLEKVLPVNMELKGKKEIPKMSLSLVIDRSGSMSDTVGGVSNLDLAKEGAMRSLKSLRNNKDEINVITFDDAYSEVVEKQVITDEEKIISDISSITLGGGTSIIPGLTKGYENIKSSDAKVRHIILLTDGEAEKTGYNELIEKCKKDNITISTVAVGGGADRGLLQEIAKGCNGRYYEVSQGTDIPEIFAKETFLAQKYYLNNREFTPIINSNGSVLSGVSEGGLPSLYGYIGASAKSTSNVCLKSDEDDPILTTWQYGLGKTVAWNSDVTGQWSKNYVGWKNFQNLWSNILGFVTDNFSEGGNFIEVNKVGTSLNISFKKENESNVEKSKVKATIITPSNEKKEILLTPKSAKEYTGIIDVKETGNYMIQVTEEEDGKVVSTAKGGYANSYSTEFSLDKKLDITDQLVEEVNGTIITDIKDVYKENKNITKKSKRELDEFFIIVALFIFILDIAYRRLDLHTYIEKYMPKFQIKIKSKKTSRNIVPIIKKSETDVSSIKSQESMKKNKMKNEKKSHNEEKVLDTKSLIKNIKK</sequence>
<keyword evidence="2" id="KW-0472">Membrane</keyword>
<dbReference type="CDD" id="cd00198">
    <property type="entry name" value="vWFA"/>
    <property type="match status" value="1"/>
</dbReference>
<dbReference type="Gene3D" id="3.40.50.880">
    <property type="match status" value="1"/>
</dbReference>
<dbReference type="Pfam" id="PF07090">
    <property type="entry name" value="GATase1_like"/>
    <property type="match status" value="1"/>
</dbReference>
<dbReference type="SMART" id="SM00327">
    <property type="entry name" value="VWA"/>
    <property type="match status" value="2"/>
</dbReference>
<evidence type="ECO:0000256" key="2">
    <source>
        <dbReference type="SAM" id="Phobius"/>
    </source>
</evidence>
<keyword evidence="2" id="KW-1133">Transmembrane helix</keyword>
<dbReference type="InterPro" id="IPR036465">
    <property type="entry name" value="vWFA_dom_sf"/>
</dbReference>
<dbReference type="Pfam" id="PF05751">
    <property type="entry name" value="FixH"/>
    <property type="match status" value="1"/>
</dbReference>
<feature type="transmembrane region" description="Helical" evidence="2">
    <location>
        <begin position="37"/>
        <end position="61"/>
    </location>
</feature>
<dbReference type="SUPFAM" id="SSF52317">
    <property type="entry name" value="Class I glutamine amidotransferase-like"/>
    <property type="match status" value="1"/>
</dbReference>
<keyword evidence="5" id="KW-1185">Reference proteome</keyword>
<dbReference type="InterPro" id="IPR029062">
    <property type="entry name" value="Class_I_gatase-like"/>
</dbReference>
<dbReference type="PANTHER" id="PTHR37947:SF2">
    <property type="entry name" value="VON WILLEBRAND FACTOR TYPE A"/>
    <property type="match status" value="1"/>
</dbReference>
<feature type="domain" description="VWFA" evidence="3">
    <location>
        <begin position="67"/>
        <end position="183"/>
    </location>
</feature>
<accession>A0A6M0H8H3</accession>
<feature type="region of interest" description="Disordered" evidence="1">
    <location>
        <begin position="883"/>
        <end position="906"/>
    </location>
</feature>
<dbReference type="InterPro" id="IPR002035">
    <property type="entry name" value="VWF_A"/>
</dbReference>
<feature type="transmembrane region" description="Helical" evidence="2">
    <location>
        <begin position="7"/>
        <end position="25"/>
    </location>
</feature>
<dbReference type="Proteomes" id="UP000481872">
    <property type="component" value="Unassembled WGS sequence"/>
</dbReference>
<dbReference type="Gene3D" id="3.40.50.410">
    <property type="entry name" value="von Willebrand factor, type A domain"/>
    <property type="match status" value="2"/>
</dbReference>
<dbReference type="Pfam" id="PF13519">
    <property type="entry name" value="VWA_2"/>
    <property type="match status" value="1"/>
</dbReference>
<keyword evidence="2" id="KW-0812">Transmembrane</keyword>
<feature type="domain" description="VWFA" evidence="3">
    <location>
        <begin position="408"/>
        <end position="579"/>
    </location>
</feature>
<dbReference type="PROSITE" id="PS50234">
    <property type="entry name" value="VWFA"/>
    <property type="match status" value="2"/>
</dbReference>
<dbReference type="AlphaFoldDB" id="A0A6M0H8H3"/>
<evidence type="ECO:0000313" key="4">
    <source>
        <dbReference type="EMBL" id="NEU06151.1"/>
    </source>
</evidence>
<proteinExistence type="predicted"/>
<name>A0A6M0H8H3_9CLOT</name>
<evidence type="ECO:0000313" key="5">
    <source>
        <dbReference type="Proteomes" id="UP000481872"/>
    </source>
</evidence>
<evidence type="ECO:0000256" key="1">
    <source>
        <dbReference type="SAM" id="MobiDB-lite"/>
    </source>
</evidence>
<protein>
    <submittedName>
        <fullName evidence="4">VWA domain-containing protein</fullName>
    </submittedName>
</protein>
<dbReference type="EMBL" id="JAAGPU010000034">
    <property type="protein sequence ID" value="NEU06151.1"/>
    <property type="molecule type" value="Genomic_DNA"/>
</dbReference>
<dbReference type="RefSeq" id="WP_199870697.1">
    <property type="nucleotide sequence ID" value="NZ_JAAGPU010000034.1"/>
</dbReference>
<dbReference type="InterPro" id="IPR010768">
    <property type="entry name" value="GATase1-like"/>
</dbReference>
<gene>
    <name evidence="4" type="ORF">G3M99_15095</name>
</gene>
<feature type="compositionally biased region" description="Basic and acidic residues" evidence="1">
    <location>
        <begin position="889"/>
        <end position="906"/>
    </location>
</feature>
<dbReference type="SUPFAM" id="SSF53300">
    <property type="entry name" value="vWA-like"/>
    <property type="match status" value="2"/>
</dbReference>
<organism evidence="4 5">
    <name type="scientific">Clostridium senegalense</name>
    <dbReference type="NCBI Taxonomy" id="1465809"/>
    <lineage>
        <taxon>Bacteria</taxon>
        <taxon>Bacillati</taxon>
        <taxon>Bacillota</taxon>
        <taxon>Clostridia</taxon>
        <taxon>Eubacteriales</taxon>
        <taxon>Clostridiaceae</taxon>
        <taxon>Clostridium</taxon>
    </lineage>
</organism>
<evidence type="ECO:0000259" key="3">
    <source>
        <dbReference type="PROSITE" id="PS50234"/>
    </source>
</evidence>
<dbReference type="InterPro" id="IPR008620">
    <property type="entry name" value="FixH"/>
</dbReference>
<comment type="caution">
    <text evidence="4">The sequence shown here is derived from an EMBL/GenBank/DDBJ whole genome shotgun (WGS) entry which is preliminary data.</text>
</comment>
<dbReference type="Pfam" id="PF00092">
    <property type="entry name" value="VWA"/>
    <property type="match status" value="1"/>
</dbReference>
<reference evidence="4 5" key="1">
    <citation type="submission" date="2020-02" db="EMBL/GenBank/DDBJ databases">
        <title>Genome assembly of a novel Clostridium senegalense strain.</title>
        <authorList>
            <person name="Gupta T.B."/>
            <person name="Jauregui R."/>
            <person name="Maclean P."/>
            <person name="Nawarathana A."/>
            <person name="Brightwell G."/>
        </authorList>
    </citation>
    <scope>NUCLEOTIDE SEQUENCE [LARGE SCALE GENOMIC DNA]</scope>
    <source>
        <strain evidence="4 5">AGRFS4</strain>
    </source>
</reference>
<dbReference type="PANTHER" id="PTHR37947">
    <property type="entry name" value="BLL2462 PROTEIN"/>
    <property type="match status" value="1"/>
</dbReference>